<dbReference type="Proteomes" id="UP000604046">
    <property type="component" value="Unassembled WGS sequence"/>
</dbReference>
<evidence type="ECO:0000256" key="6">
    <source>
        <dbReference type="ARBA" id="ARBA00022833"/>
    </source>
</evidence>
<dbReference type="Gene3D" id="1.10.287.70">
    <property type="match status" value="1"/>
</dbReference>
<proteinExistence type="predicted"/>
<dbReference type="InterPro" id="IPR013087">
    <property type="entry name" value="Znf_C2H2_type"/>
</dbReference>
<evidence type="ECO:0000259" key="14">
    <source>
        <dbReference type="PROSITE" id="PS50157"/>
    </source>
</evidence>
<protein>
    <recommendedName>
        <fullName evidence="18">Calmodulin</fullName>
    </recommendedName>
</protein>
<dbReference type="SUPFAM" id="SSF81324">
    <property type="entry name" value="Voltage-gated potassium channels"/>
    <property type="match status" value="1"/>
</dbReference>
<keyword evidence="6" id="KW-0862">Zinc</keyword>
<sequence>MDEPLEVWEPPPERRAPRMREPKKETKEEKLRIVYPRACPHCAKSFPSSTRYHKHVNYHTAAKTFECDHPGCRKAYKRKVDLEDHKAVHLKVKPFRCTVESCYRSFTTKQSLMSHIGRMHNGLTCTACGLRFRKKAKLQQHWAIVHGADGGKVEPGTCPDCGKTFRHRESLEKHILAKHPRNAIAPKRKCYKCTGCEEVFSSFLDLVHHRREKHPKLFKCDECDFVAKKRDQLKHHKDLVHRQVTARMVERGSKSSKKSQESSAASEASEDSLDAFEAERDRRILNREEIANAQVIDPELFTKGSLYCSLSALLAIVGLVEMGLETDYRCNTGRCVADEPIWDMMTLIFTILPVAENCLRLWEAKPKRFFMGDRTKVKFKLDWANCWDTVLVLLRIIDVWILSPLGFESGLRMATGFRILRIGPAVKHWQSTKELRELWIVIGAVSETFKTLIWVGVMLIFVIWTFGILITMSLIERRGEEFNFTSSTWTFADYWGSVPRSAYSLFQVATRDSWVSALVAPLIETEPLLLIIFGFYFCIGSLALMNAIIGVVVECTLSAARASTEKEEEDKKRADTLVMDSLRRIFHEGDTDGSGELDMEELHVLVRKHQVRDRLKMLKLPFSDLDLLFSLLDTECKGNVNTDMFFRGCAKLRGPAMACDLHQLSIDLKHNLERCDHNSERIRQVNETLAIVLDHVDDMDISIMKSDVDFKDPVLAARQVRPKTSKSDIIRGRWLIPVAHNEQSMWFDLDRQAKLHDKGDSAVKMHTLTPQVHEVKDQRSIRDSREQPPPPPIPARVQPLRDVKLTQVEEDRARLNNQIAKALRKLHRFE</sequence>
<evidence type="ECO:0000256" key="10">
    <source>
        <dbReference type="ARBA" id="ARBA00023242"/>
    </source>
</evidence>
<dbReference type="PANTHER" id="PTHR24388">
    <property type="entry name" value="ZINC FINGER PROTEIN"/>
    <property type="match status" value="1"/>
</dbReference>
<keyword evidence="4" id="KW-0677">Repeat</keyword>
<dbReference type="InterPro" id="IPR050527">
    <property type="entry name" value="Snail/Krueppel_Znf"/>
</dbReference>
<evidence type="ECO:0000256" key="1">
    <source>
        <dbReference type="ARBA" id="ARBA00004141"/>
    </source>
</evidence>
<dbReference type="SUPFAM" id="SSF57667">
    <property type="entry name" value="beta-beta-alpha zinc fingers"/>
    <property type="match status" value="4"/>
</dbReference>
<keyword evidence="7" id="KW-0106">Calcium</keyword>
<feature type="domain" description="C2H2-type" evidence="14">
    <location>
        <begin position="156"/>
        <end position="179"/>
    </location>
</feature>
<keyword evidence="10" id="KW-0539">Nucleus</keyword>
<dbReference type="GO" id="GO:0005216">
    <property type="term" value="F:monoatomic ion channel activity"/>
    <property type="evidence" value="ECO:0007669"/>
    <property type="project" value="InterPro"/>
</dbReference>
<feature type="domain" description="C2H2-type" evidence="14">
    <location>
        <begin position="95"/>
        <end position="122"/>
    </location>
</feature>
<evidence type="ECO:0000256" key="3">
    <source>
        <dbReference type="ARBA" id="ARBA00022723"/>
    </source>
</evidence>
<dbReference type="InterPro" id="IPR002048">
    <property type="entry name" value="EF_hand_dom"/>
</dbReference>
<evidence type="ECO:0000256" key="8">
    <source>
        <dbReference type="ARBA" id="ARBA00022989"/>
    </source>
</evidence>
<accession>A0A812I883</accession>
<dbReference type="InterPro" id="IPR005821">
    <property type="entry name" value="Ion_trans_dom"/>
</dbReference>
<feature type="region of interest" description="Disordered" evidence="12">
    <location>
        <begin position="244"/>
        <end position="274"/>
    </location>
</feature>
<dbReference type="SMART" id="SM00355">
    <property type="entry name" value="ZnF_C2H2"/>
    <property type="match status" value="7"/>
</dbReference>
<dbReference type="Gene3D" id="1.10.238.10">
    <property type="entry name" value="EF-hand"/>
    <property type="match status" value="1"/>
</dbReference>
<dbReference type="SUPFAM" id="SSF47473">
    <property type="entry name" value="EF-hand"/>
    <property type="match status" value="1"/>
</dbReference>
<dbReference type="Gene3D" id="3.30.160.60">
    <property type="entry name" value="Classic Zinc Finger"/>
    <property type="match status" value="4"/>
</dbReference>
<evidence type="ECO:0000256" key="12">
    <source>
        <dbReference type="SAM" id="MobiDB-lite"/>
    </source>
</evidence>
<dbReference type="GO" id="GO:0000978">
    <property type="term" value="F:RNA polymerase II cis-regulatory region sequence-specific DNA binding"/>
    <property type="evidence" value="ECO:0007669"/>
    <property type="project" value="TreeGrafter"/>
</dbReference>
<feature type="compositionally biased region" description="Basic and acidic residues" evidence="12">
    <location>
        <begin position="11"/>
        <end position="27"/>
    </location>
</feature>
<dbReference type="PROSITE" id="PS50222">
    <property type="entry name" value="EF_HAND_2"/>
    <property type="match status" value="1"/>
</dbReference>
<name>A0A812I883_9DINO</name>
<dbReference type="OrthoDB" id="433435at2759"/>
<dbReference type="GO" id="GO:0000981">
    <property type="term" value="F:DNA-binding transcription factor activity, RNA polymerase II-specific"/>
    <property type="evidence" value="ECO:0007669"/>
    <property type="project" value="TreeGrafter"/>
</dbReference>
<feature type="region of interest" description="Disordered" evidence="12">
    <location>
        <begin position="1"/>
        <end position="27"/>
    </location>
</feature>
<evidence type="ECO:0000256" key="9">
    <source>
        <dbReference type="ARBA" id="ARBA00023136"/>
    </source>
</evidence>
<dbReference type="InterPro" id="IPR018247">
    <property type="entry name" value="EF_Hand_1_Ca_BS"/>
</dbReference>
<dbReference type="GO" id="GO:0016020">
    <property type="term" value="C:membrane"/>
    <property type="evidence" value="ECO:0007669"/>
    <property type="project" value="UniProtKB-SubCell"/>
</dbReference>
<keyword evidence="2 13" id="KW-0812">Transmembrane</keyword>
<dbReference type="Gene3D" id="1.20.120.350">
    <property type="entry name" value="Voltage-gated potassium channels. Chain C"/>
    <property type="match status" value="1"/>
</dbReference>
<dbReference type="PROSITE" id="PS00018">
    <property type="entry name" value="EF_HAND_1"/>
    <property type="match status" value="1"/>
</dbReference>
<dbReference type="Pfam" id="PF00520">
    <property type="entry name" value="Ion_trans"/>
    <property type="match status" value="1"/>
</dbReference>
<evidence type="ECO:0000256" key="2">
    <source>
        <dbReference type="ARBA" id="ARBA00022692"/>
    </source>
</evidence>
<dbReference type="InterPro" id="IPR011992">
    <property type="entry name" value="EF-hand-dom_pair"/>
</dbReference>
<evidence type="ECO:0000259" key="15">
    <source>
        <dbReference type="PROSITE" id="PS50222"/>
    </source>
</evidence>
<comment type="subcellular location">
    <subcellularLocation>
        <location evidence="1">Membrane</location>
        <topology evidence="1">Multi-pass membrane protein</topology>
    </subcellularLocation>
</comment>
<keyword evidence="3" id="KW-0479">Metal-binding</keyword>
<evidence type="ECO:0000256" key="5">
    <source>
        <dbReference type="ARBA" id="ARBA00022771"/>
    </source>
</evidence>
<dbReference type="GO" id="GO:0005509">
    <property type="term" value="F:calcium ion binding"/>
    <property type="evidence" value="ECO:0007669"/>
    <property type="project" value="InterPro"/>
</dbReference>
<dbReference type="PROSITE" id="PS00028">
    <property type="entry name" value="ZINC_FINGER_C2H2_1"/>
    <property type="match status" value="6"/>
</dbReference>
<gene>
    <name evidence="16" type="ORF">SNAT2548_LOCUS3183</name>
</gene>
<dbReference type="GO" id="GO:0008270">
    <property type="term" value="F:zinc ion binding"/>
    <property type="evidence" value="ECO:0007669"/>
    <property type="project" value="UniProtKB-KW"/>
</dbReference>
<feature type="domain" description="EF-hand" evidence="15">
    <location>
        <begin position="577"/>
        <end position="612"/>
    </location>
</feature>
<evidence type="ECO:0008006" key="18">
    <source>
        <dbReference type="Google" id="ProtNLM"/>
    </source>
</evidence>
<dbReference type="InterPro" id="IPR027359">
    <property type="entry name" value="Volt_channel_dom_sf"/>
</dbReference>
<feature type="transmembrane region" description="Helical" evidence="13">
    <location>
        <begin position="528"/>
        <end position="553"/>
    </location>
</feature>
<keyword evidence="17" id="KW-1185">Reference proteome</keyword>
<feature type="domain" description="C2H2-type" evidence="14">
    <location>
        <begin position="37"/>
        <end position="64"/>
    </location>
</feature>
<dbReference type="Pfam" id="PF00096">
    <property type="entry name" value="zf-C2H2"/>
    <property type="match status" value="1"/>
</dbReference>
<organism evidence="16 17">
    <name type="scientific">Symbiodinium natans</name>
    <dbReference type="NCBI Taxonomy" id="878477"/>
    <lineage>
        <taxon>Eukaryota</taxon>
        <taxon>Sar</taxon>
        <taxon>Alveolata</taxon>
        <taxon>Dinophyceae</taxon>
        <taxon>Suessiales</taxon>
        <taxon>Symbiodiniaceae</taxon>
        <taxon>Symbiodinium</taxon>
    </lineage>
</organism>
<keyword evidence="9 13" id="KW-0472">Membrane</keyword>
<evidence type="ECO:0000313" key="17">
    <source>
        <dbReference type="Proteomes" id="UP000604046"/>
    </source>
</evidence>
<evidence type="ECO:0000256" key="13">
    <source>
        <dbReference type="SAM" id="Phobius"/>
    </source>
</evidence>
<keyword evidence="8 13" id="KW-1133">Transmembrane helix</keyword>
<dbReference type="AlphaFoldDB" id="A0A812I883"/>
<feature type="compositionally biased region" description="Basic and acidic residues" evidence="12">
    <location>
        <begin position="773"/>
        <end position="786"/>
    </location>
</feature>
<feature type="domain" description="C2H2-type" evidence="14">
    <location>
        <begin position="123"/>
        <end position="151"/>
    </location>
</feature>
<dbReference type="PANTHER" id="PTHR24388:SF104">
    <property type="entry name" value="AT-RICH BINDING PROTEIN-RELATED"/>
    <property type="match status" value="1"/>
</dbReference>
<evidence type="ECO:0000313" key="16">
    <source>
        <dbReference type="EMBL" id="CAE7025495.1"/>
    </source>
</evidence>
<reference evidence="16" key="1">
    <citation type="submission" date="2021-02" db="EMBL/GenBank/DDBJ databases">
        <authorList>
            <person name="Dougan E. K."/>
            <person name="Rhodes N."/>
            <person name="Thang M."/>
            <person name="Chan C."/>
        </authorList>
    </citation>
    <scope>NUCLEOTIDE SEQUENCE</scope>
</reference>
<dbReference type="PROSITE" id="PS50157">
    <property type="entry name" value="ZINC_FINGER_C2H2_2"/>
    <property type="match status" value="6"/>
</dbReference>
<comment type="caution">
    <text evidence="16">The sequence shown here is derived from an EMBL/GenBank/DDBJ whole genome shotgun (WGS) entry which is preliminary data.</text>
</comment>
<feature type="domain" description="C2H2-type" evidence="14">
    <location>
        <begin position="191"/>
        <end position="214"/>
    </location>
</feature>
<feature type="domain" description="C2H2-type" evidence="14">
    <location>
        <begin position="65"/>
        <end position="94"/>
    </location>
</feature>
<evidence type="ECO:0000256" key="11">
    <source>
        <dbReference type="PROSITE-ProRule" id="PRU00042"/>
    </source>
</evidence>
<evidence type="ECO:0000256" key="7">
    <source>
        <dbReference type="ARBA" id="ARBA00022837"/>
    </source>
</evidence>
<keyword evidence="5 11" id="KW-0863">Zinc-finger</keyword>
<feature type="transmembrane region" description="Helical" evidence="13">
    <location>
        <begin position="452"/>
        <end position="475"/>
    </location>
</feature>
<dbReference type="SMART" id="SM00054">
    <property type="entry name" value="EFh"/>
    <property type="match status" value="2"/>
</dbReference>
<evidence type="ECO:0000256" key="4">
    <source>
        <dbReference type="ARBA" id="ARBA00022737"/>
    </source>
</evidence>
<feature type="region of interest" description="Disordered" evidence="12">
    <location>
        <begin position="772"/>
        <end position="797"/>
    </location>
</feature>
<dbReference type="InterPro" id="IPR036236">
    <property type="entry name" value="Znf_C2H2_sf"/>
</dbReference>
<dbReference type="EMBL" id="CAJNDS010000194">
    <property type="protein sequence ID" value="CAE7025495.1"/>
    <property type="molecule type" value="Genomic_DNA"/>
</dbReference>